<dbReference type="InterPro" id="IPR017907">
    <property type="entry name" value="Znf_RING_CS"/>
</dbReference>
<evidence type="ECO:0000256" key="1">
    <source>
        <dbReference type="ARBA" id="ARBA00022723"/>
    </source>
</evidence>
<keyword evidence="5" id="KW-0472">Membrane</keyword>
<sequence>MMDPRAVTCETCVVCQTQTTDPFRPTYCDHTFCKNCALVEMKSGRQRCRICKEPLHFLVRVMDQFRRPFKICPMRDYVMLTRYLVACILMMVIVDTACLVTSGLTAGLVWPLLLLYLMVSIVIHTIAWVILLAYRAVMWIRYVVWVI</sequence>
<dbReference type="InterPro" id="IPR027370">
    <property type="entry name" value="Znf-RING_euk"/>
</dbReference>
<evidence type="ECO:0000313" key="8">
    <source>
        <dbReference type="Proteomes" id="UP001324115"/>
    </source>
</evidence>
<keyword evidence="1" id="KW-0479">Metal-binding</keyword>
<organism evidence="7 8">
    <name type="scientific">Quercus rubra</name>
    <name type="common">Northern red oak</name>
    <name type="synonym">Quercus borealis</name>
    <dbReference type="NCBI Taxonomy" id="3512"/>
    <lineage>
        <taxon>Eukaryota</taxon>
        <taxon>Viridiplantae</taxon>
        <taxon>Streptophyta</taxon>
        <taxon>Embryophyta</taxon>
        <taxon>Tracheophyta</taxon>
        <taxon>Spermatophyta</taxon>
        <taxon>Magnoliopsida</taxon>
        <taxon>eudicotyledons</taxon>
        <taxon>Gunneridae</taxon>
        <taxon>Pentapetalae</taxon>
        <taxon>rosids</taxon>
        <taxon>fabids</taxon>
        <taxon>Fagales</taxon>
        <taxon>Fagaceae</taxon>
        <taxon>Quercus</taxon>
    </lineage>
</organism>
<feature type="transmembrane region" description="Helical" evidence="5">
    <location>
        <begin position="83"/>
        <end position="107"/>
    </location>
</feature>
<dbReference type="SUPFAM" id="SSF57850">
    <property type="entry name" value="RING/U-box"/>
    <property type="match status" value="1"/>
</dbReference>
<dbReference type="PROSITE" id="PS50089">
    <property type="entry name" value="ZF_RING_2"/>
    <property type="match status" value="1"/>
</dbReference>
<feature type="transmembrane region" description="Helical" evidence="5">
    <location>
        <begin position="113"/>
        <end position="134"/>
    </location>
</feature>
<feature type="domain" description="RING-type" evidence="6">
    <location>
        <begin position="12"/>
        <end position="52"/>
    </location>
</feature>
<dbReference type="GO" id="GO:0008270">
    <property type="term" value="F:zinc ion binding"/>
    <property type="evidence" value="ECO:0007669"/>
    <property type="project" value="UniProtKB-KW"/>
</dbReference>
<dbReference type="Gene3D" id="3.30.40.10">
    <property type="entry name" value="Zinc/RING finger domain, C3HC4 (zinc finger)"/>
    <property type="match status" value="1"/>
</dbReference>
<evidence type="ECO:0000313" key="7">
    <source>
        <dbReference type="EMBL" id="KAK4557811.1"/>
    </source>
</evidence>
<dbReference type="PROSITE" id="PS00518">
    <property type="entry name" value="ZF_RING_1"/>
    <property type="match status" value="1"/>
</dbReference>
<accession>A0AAN7DYP0</accession>
<dbReference type="AlphaFoldDB" id="A0AAN7DYP0"/>
<keyword evidence="5" id="KW-1133">Transmembrane helix</keyword>
<dbReference type="InterPro" id="IPR001841">
    <property type="entry name" value="Znf_RING"/>
</dbReference>
<evidence type="ECO:0000256" key="3">
    <source>
        <dbReference type="ARBA" id="ARBA00022833"/>
    </source>
</evidence>
<dbReference type="EMBL" id="JAXUIC010000012">
    <property type="protein sequence ID" value="KAK4557811.1"/>
    <property type="molecule type" value="Genomic_DNA"/>
</dbReference>
<evidence type="ECO:0000256" key="2">
    <source>
        <dbReference type="ARBA" id="ARBA00022771"/>
    </source>
</evidence>
<keyword evidence="5" id="KW-0812">Transmembrane</keyword>
<name>A0AAN7DYP0_QUERU</name>
<keyword evidence="3" id="KW-0862">Zinc</keyword>
<gene>
    <name evidence="7" type="ORF">RGQ29_007540</name>
</gene>
<protein>
    <recommendedName>
        <fullName evidence="6">RING-type domain-containing protein</fullName>
    </recommendedName>
</protein>
<comment type="caution">
    <text evidence="7">The sequence shown here is derived from an EMBL/GenBank/DDBJ whole genome shotgun (WGS) entry which is preliminary data.</text>
</comment>
<evidence type="ECO:0000256" key="4">
    <source>
        <dbReference type="PROSITE-ProRule" id="PRU00175"/>
    </source>
</evidence>
<keyword evidence="8" id="KW-1185">Reference proteome</keyword>
<proteinExistence type="predicted"/>
<dbReference type="Proteomes" id="UP001324115">
    <property type="component" value="Unassembled WGS sequence"/>
</dbReference>
<dbReference type="GO" id="GO:0140096">
    <property type="term" value="F:catalytic activity, acting on a protein"/>
    <property type="evidence" value="ECO:0007669"/>
    <property type="project" value="UniProtKB-ARBA"/>
</dbReference>
<dbReference type="Pfam" id="PF13445">
    <property type="entry name" value="zf-RING_UBOX"/>
    <property type="match status" value="1"/>
</dbReference>
<evidence type="ECO:0000259" key="6">
    <source>
        <dbReference type="PROSITE" id="PS50089"/>
    </source>
</evidence>
<dbReference type="InterPro" id="IPR013083">
    <property type="entry name" value="Znf_RING/FYVE/PHD"/>
</dbReference>
<evidence type="ECO:0000256" key="5">
    <source>
        <dbReference type="SAM" id="Phobius"/>
    </source>
</evidence>
<keyword evidence="2 4" id="KW-0863">Zinc-finger</keyword>
<reference evidence="7 8" key="1">
    <citation type="journal article" date="2023" name="G3 (Bethesda)">
        <title>A haplotype-resolved chromosome-scale genome for Quercus rubra L. provides insights into the genetics of adaptive traits for red oak species.</title>
        <authorList>
            <person name="Kapoor B."/>
            <person name="Jenkins J."/>
            <person name="Schmutz J."/>
            <person name="Zhebentyayeva T."/>
            <person name="Kuelheim C."/>
            <person name="Coggeshall M."/>
            <person name="Heim C."/>
            <person name="Lasky J.R."/>
            <person name="Leites L."/>
            <person name="Islam-Faridi N."/>
            <person name="Romero-Severson J."/>
            <person name="DeLeo V.L."/>
            <person name="Lucas S.M."/>
            <person name="Lazic D."/>
            <person name="Gailing O."/>
            <person name="Carlson J."/>
            <person name="Staton M."/>
        </authorList>
    </citation>
    <scope>NUCLEOTIDE SEQUENCE [LARGE SCALE GENOMIC DNA]</scope>
    <source>
        <strain evidence="7">Pseudo-F2</strain>
    </source>
</reference>